<comment type="caution">
    <text evidence="1">The sequence shown here is derived from an EMBL/GenBank/DDBJ whole genome shotgun (WGS) entry which is preliminary data.</text>
</comment>
<proteinExistence type="predicted"/>
<gene>
    <name evidence="1" type="ORF">GCM10009038_37210</name>
</gene>
<sequence>MTASILSFLGMAWSNEISQNNFKYHMVGLSSGCEWAGNLSAKMPIEVNIERVWLYLSENWIQRLWI</sequence>
<protein>
    <submittedName>
        <fullName evidence="1">Uncharacterized protein</fullName>
    </submittedName>
</protein>
<evidence type="ECO:0000313" key="1">
    <source>
        <dbReference type="EMBL" id="GHB34612.1"/>
    </source>
</evidence>
<dbReference type="Proteomes" id="UP000646745">
    <property type="component" value="Unassembled WGS sequence"/>
</dbReference>
<name>A0ABQ3EDU1_9GAMM</name>
<reference evidence="2" key="1">
    <citation type="journal article" date="2019" name="Int. J. Syst. Evol. Microbiol.">
        <title>The Global Catalogue of Microorganisms (GCM) 10K type strain sequencing project: providing services to taxonomists for standard genome sequencing and annotation.</title>
        <authorList>
            <consortium name="The Broad Institute Genomics Platform"/>
            <consortium name="The Broad Institute Genome Sequencing Center for Infectious Disease"/>
            <person name="Wu L."/>
            <person name="Ma J."/>
        </authorList>
    </citation>
    <scope>NUCLEOTIDE SEQUENCE [LARGE SCALE GENOMIC DNA]</scope>
    <source>
        <strain evidence="2">KCTC 32998</strain>
    </source>
</reference>
<keyword evidence="2" id="KW-1185">Reference proteome</keyword>
<accession>A0ABQ3EDU1</accession>
<organism evidence="1 2">
    <name type="scientific">Salinicola rhizosphaerae</name>
    <dbReference type="NCBI Taxonomy" id="1443141"/>
    <lineage>
        <taxon>Bacteria</taxon>
        <taxon>Pseudomonadati</taxon>
        <taxon>Pseudomonadota</taxon>
        <taxon>Gammaproteobacteria</taxon>
        <taxon>Oceanospirillales</taxon>
        <taxon>Halomonadaceae</taxon>
        <taxon>Salinicola</taxon>
    </lineage>
</organism>
<dbReference type="EMBL" id="BMZI01000011">
    <property type="protein sequence ID" value="GHB34612.1"/>
    <property type="molecule type" value="Genomic_DNA"/>
</dbReference>
<evidence type="ECO:0000313" key="2">
    <source>
        <dbReference type="Proteomes" id="UP000646745"/>
    </source>
</evidence>